<proteinExistence type="inferred from homology"/>
<evidence type="ECO:0000256" key="1">
    <source>
        <dbReference type="ARBA" id="ARBA00001282"/>
    </source>
</evidence>
<dbReference type="PROSITE" id="PS01295">
    <property type="entry name" value="ISPD"/>
    <property type="match status" value="1"/>
</dbReference>
<comment type="pathway">
    <text evidence="2 7">Isoprenoid biosynthesis; isopentenyl diphosphate biosynthesis via DXP pathway; isopentenyl diphosphate from 1-deoxy-D-xylulose 5-phosphate: step 2/6.</text>
</comment>
<dbReference type="InterPro" id="IPR018294">
    <property type="entry name" value="ISPD_synthase_CS"/>
</dbReference>
<dbReference type="InterPro" id="IPR034683">
    <property type="entry name" value="IspD/TarI"/>
</dbReference>
<keyword evidence="9" id="KW-1185">Reference proteome</keyword>
<dbReference type="Gene3D" id="3.90.550.10">
    <property type="entry name" value="Spore Coat Polysaccharide Biosynthesis Protein SpsA, Chain A"/>
    <property type="match status" value="1"/>
</dbReference>
<dbReference type="InterPro" id="IPR050088">
    <property type="entry name" value="IspD/TarI_cytidylyltransf_bact"/>
</dbReference>
<name>B8KSY8_9GAMM</name>
<evidence type="ECO:0000313" key="9">
    <source>
        <dbReference type="Proteomes" id="UP000004699"/>
    </source>
</evidence>
<comment type="function">
    <text evidence="7">Catalyzes the formation of 4-diphosphocytidyl-2-C-methyl-D-erythritol from CTP and 2-C-methyl-D-erythritol 4-phosphate (MEP).</text>
</comment>
<dbReference type="HOGENOM" id="CLU_061281_3_1_6"/>
<evidence type="ECO:0000256" key="5">
    <source>
        <dbReference type="ARBA" id="ARBA00022695"/>
    </source>
</evidence>
<comment type="catalytic activity">
    <reaction evidence="1 7">
        <text>2-C-methyl-D-erythritol 4-phosphate + CTP + H(+) = 4-CDP-2-C-methyl-D-erythritol + diphosphate</text>
        <dbReference type="Rhea" id="RHEA:13429"/>
        <dbReference type="ChEBI" id="CHEBI:15378"/>
        <dbReference type="ChEBI" id="CHEBI:33019"/>
        <dbReference type="ChEBI" id="CHEBI:37563"/>
        <dbReference type="ChEBI" id="CHEBI:57823"/>
        <dbReference type="ChEBI" id="CHEBI:58262"/>
        <dbReference type="EC" id="2.7.7.60"/>
    </reaction>
</comment>
<dbReference type="EC" id="2.7.7.60" evidence="7"/>
<dbReference type="STRING" id="565045.NOR51B_520"/>
<feature type="site" description="Transition state stabilizer" evidence="7">
    <location>
        <position position="17"/>
    </location>
</feature>
<evidence type="ECO:0000256" key="6">
    <source>
        <dbReference type="ARBA" id="ARBA00023229"/>
    </source>
</evidence>
<dbReference type="AlphaFoldDB" id="B8KSY8"/>
<dbReference type="NCBIfam" id="TIGR00453">
    <property type="entry name" value="ispD"/>
    <property type="match status" value="1"/>
</dbReference>
<dbReference type="CDD" id="cd02516">
    <property type="entry name" value="CDP-ME_synthetase"/>
    <property type="match status" value="1"/>
</dbReference>
<protein>
    <recommendedName>
        <fullName evidence="7">2-C-methyl-D-erythritol 4-phosphate cytidylyltransferase</fullName>
        <ecNumber evidence="7">2.7.7.60</ecNumber>
    </recommendedName>
    <alternativeName>
        <fullName evidence="7">4-diphosphocytidyl-2C-methyl-D-erythritol synthase</fullName>
    </alternativeName>
    <alternativeName>
        <fullName evidence="7">MEP cytidylyltransferase</fullName>
        <shortName evidence="7">MCT</shortName>
    </alternativeName>
</protein>
<evidence type="ECO:0000313" key="8">
    <source>
        <dbReference type="EMBL" id="EED34582.1"/>
    </source>
</evidence>
<dbReference type="EMBL" id="DS999411">
    <property type="protein sequence ID" value="EED34582.1"/>
    <property type="molecule type" value="Genomic_DNA"/>
</dbReference>
<dbReference type="Proteomes" id="UP000004699">
    <property type="component" value="Unassembled WGS sequence"/>
</dbReference>
<dbReference type="SUPFAM" id="SSF53448">
    <property type="entry name" value="Nucleotide-diphospho-sugar transferases"/>
    <property type="match status" value="1"/>
</dbReference>
<dbReference type="PANTHER" id="PTHR32125:SF4">
    <property type="entry name" value="2-C-METHYL-D-ERYTHRITOL 4-PHOSPHATE CYTIDYLYLTRANSFERASE, CHLOROPLASTIC"/>
    <property type="match status" value="1"/>
</dbReference>
<dbReference type="eggNOG" id="COG1211">
    <property type="taxonomic scope" value="Bacteria"/>
</dbReference>
<dbReference type="PANTHER" id="PTHR32125">
    <property type="entry name" value="2-C-METHYL-D-ERYTHRITOL 4-PHOSPHATE CYTIDYLYLTRANSFERASE, CHLOROPLASTIC"/>
    <property type="match status" value="1"/>
</dbReference>
<dbReference type="UniPathway" id="UPA00056">
    <property type="reaction ID" value="UER00093"/>
</dbReference>
<evidence type="ECO:0000256" key="4">
    <source>
        <dbReference type="ARBA" id="ARBA00022679"/>
    </source>
</evidence>
<keyword evidence="4 7" id="KW-0808">Transferase</keyword>
<evidence type="ECO:0000256" key="2">
    <source>
        <dbReference type="ARBA" id="ARBA00004787"/>
    </source>
</evidence>
<evidence type="ECO:0000256" key="3">
    <source>
        <dbReference type="ARBA" id="ARBA00009789"/>
    </source>
</evidence>
<feature type="site" description="Positions MEP for the nucleophilic attack" evidence="7">
    <location>
        <position position="206"/>
    </location>
</feature>
<evidence type="ECO:0000256" key="7">
    <source>
        <dbReference type="HAMAP-Rule" id="MF_00108"/>
    </source>
</evidence>
<gene>
    <name evidence="7 8" type="primary">ispD</name>
    <name evidence="8" type="ORF">NOR51B_520</name>
</gene>
<dbReference type="InterPro" id="IPR001228">
    <property type="entry name" value="IspD"/>
</dbReference>
<feature type="site" description="Transition state stabilizer" evidence="7">
    <location>
        <position position="10"/>
    </location>
</feature>
<accession>B8KSY8</accession>
<dbReference type="GO" id="GO:0019288">
    <property type="term" value="P:isopentenyl diphosphate biosynthetic process, methylerythritol 4-phosphate pathway"/>
    <property type="evidence" value="ECO:0007669"/>
    <property type="project" value="UniProtKB-UniRule"/>
</dbReference>
<dbReference type="GO" id="GO:0050518">
    <property type="term" value="F:2-C-methyl-D-erythritol 4-phosphate cytidylyltransferase activity"/>
    <property type="evidence" value="ECO:0007669"/>
    <property type="project" value="UniProtKB-UniRule"/>
</dbReference>
<dbReference type="Pfam" id="PF01128">
    <property type="entry name" value="IspD"/>
    <property type="match status" value="1"/>
</dbReference>
<keyword evidence="5 7" id="KW-0548">Nucleotidyltransferase</keyword>
<dbReference type="HAMAP" id="MF_00108">
    <property type="entry name" value="IspD"/>
    <property type="match status" value="1"/>
</dbReference>
<dbReference type="InterPro" id="IPR029044">
    <property type="entry name" value="Nucleotide-diphossugar_trans"/>
</dbReference>
<feature type="site" description="Positions MEP for the nucleophilic attack" evidence="7">
    <location>
        <position position="150"/>
    </location>
</feature>
<comment type="similarity">
    <text evidence="3 7">Belongs to the IspD/TarI cytidylyltransferase family. IspD subfamily.</text>
</comment>
<organism evidence="8 9">
    <name type="scientific">Luminiphilus syltensis NOR5-1B</name>
    <dbReference type="NCBI Taxonomy" id="565045"/>
    <lineage>
        <taxon>Bacteria</taxon>
        <taxon>Pseudomonadati</taxon>
        <taxon>Pseudomonadota</taxon>
        <taxon>Gammaproteobacteria</taxon>
        <taxon>Cellvibrionales</taxon>
        <taxon>Halieaceae</taxon>
        <taxon>Luminiphilus</taxon>
    </lineage>
</organism>
<dbReference type="FunFam" id="3.90.550.10:FF:000003">
    <property type="entry name" value="2-C-methyl-D-erythritol 4-phosphate cytidylyltransferase"/>
    <property type="match status" value="1"/>
</dbReference>
<sequence length="228" mass="24153">MVPAAGTGVRLGADIPKQYLTLAGLPMIEHTLRALLANDQIRAVVVAVDPADTLIDTLPSATDRRVIIVHGGQERSHSVLAALDTVAELGKSGDWVLVHDAARPCLPRSALDRLIAAARSSNTGSILVSPVDDTLKQVNAEGEVIATVDREAMRRAQTPQMFPLGVLRASIAEALAAHYSVTDEASAMEFAGHPVATVPGPRCNIKVTVAEDVALAEWYLTTTERGLQ</sequence>
<reference evidence="9" key="1">
    <citation type="journal article" date="2013" name="BMC Microbiol.">
        <title>Taxonomy and evolution of bacteriochlorophyll a-containing members of the OM60/NOR5 clade of marine gammaproteobacteria: description of Luminiphilus syltensis gen. nov., sp. nov., reclassification of Haliea rubra as Pseudohaliea rubra gen. nov., comb. nov., and emendation of Chromatocurvus halotolerans.</title>
        <authorList>
            <person name="Spring S."/>
            <person name="Riedel T."/>
            <person name="Sproer C."/>
            <person name="Yan S."/>
            <person name="Harder J."/>
            <person name="Fuchs B.M."/>
        </authorList>
    </citation>
    <scope>NUCLEOTIDE SEQUENCE [LARGE SCALE GENOMIC DNA]</scope>
    <source>
        <strain evidence="9">NOR51-B</strain>
    </source>
</reference>
<keyword evidence="6 7" id="KW-0414">Isoprene biosynthesis</keyword>